<keyword evidence="5" id="KW-1185">Reference proteome</keyword>
<dbReference type="SUPFAM" id="SSF46894">
    <property type="entry name" value="C-terminal effector domain of the bipartite response regulators"/>
    <property type="match status" value="1"/>
</dbReference>
<gene>
    <name evidence="4" type="ORF">SpAn4DRAFT_2863</name>
</gene>
<accession>A0A0U1KZP3</accession>
<reference evidence="5" key="1">
    <citation type="submission" date="2015-03" db="EMBL/GenBank/DDBJ databases">
        <authorList>
            <person name="Nijsse Bart"/>
        </authorList>
    </citation>
    <scope>NUCLEOTIDE SEQUENCE [LARGE SCALE GENOMIC DNA]</scope>
</reference>
<evidence type="ECO:0000259" key="3">
    <source>
        <dbReference type="PROSITE" id="PS51755"/>
    </source>
</evidence>
<protein>
    <recommendedName>
        <fullName evidence="3">OmpR/PhoB-type domain-containing protein</fullName>
    </recommendedName>
</protein>
<name>A0A0U1KZP3_9FIRM</name>
<evidence type="ECO:0000256" key="2">
    <source>
        <dbReference type="PROSITE-ProRule" id="PRU01091"/>
    </source>
</evidence>
<dbReference type="GO" id="GO:0006355">
    <property type="term" value="P:regulation of DNA-templated transcription"/>
    <property type="evidence" value="ECO:0007669"/>
    <property type="project" value="InterPro"/>
</dbReference>
<dbReference type="InterPro" id="IPR016032">
    <property type="entry name" value="Sig_transdc_resp-reg_C-effctor"/>
</dbReference>
<dbReference type="PROSITE" id="PS51755">
    <property type="entry name" value="OMPR_PHOB"/>
    <property type="match status" value="1"/>
</dbReference>
<organism evidence="4 5">
    <name type="scientific">Sporomusa ovata</name>
    <dbReference type="NCBI Taxonomy" id="2378"/>
    <lineage>
        <taxon>Bacteria</taxon>
        <taxon>Bacillati</taxon>
        <taxon>Bacillota</taxon>
        <taxon>Negativicutes</taxon>
        <taxon>Selenomonadales</taxon>
        <taxon>Sporomusaceae</taxon>
        <taxon>Sporomusa</taxon>
    </lineage>
</organism>
<dbReference type="GO" id="GO:0003677">
    <property type="term" value="F:DNA binding"/>
    <property type="evidence" value="ECO:0007669"/>
    <property type="project" value="UniProtKB-UniRule"/>
</dbReference>
<dbReference type="AlphaFoldDB" id="A0A0U1KZP3"/>
<evidence type="ECO:0000313" key="5">
    <source>
        <dbReference type="Proteomes" id="UP000049855"/>
    </source>
</evidence>
<dbReference type="Gene3D" id="1.10.10.10">
    <property type="entry name" value="Winged helix-like DNA-binding domain superfamily/Winged helix DNA-binding domain"/>
    <property type="match status" value="1"/>
</dbReference>
<feature type="DNA-binding region" description="OmpR/PhoB-type" evidence="2">
    <location>
        <begin position="1"/>
        <end position="37"/>
    </location>
</feature>
<dbReference type="EMBL" id="CTRP01000010">
    <property type="protein sequence ID" value="CQR72403.1"/>
    <property type="molecule type" value="Genomic_DNA"/>
</dbReference>
<dbReference type="InterPro" id="IPR001867">
    <property type="entry name" value="OmpR/PhoB-type_DNA-bd"/>
</dbReference>
<proteinExistence type="predicted"/>
<feature type="domain" description="OmpR/PhoB-type" evidence="3">
    <location>
        <begin position="1"/>
        <end position="37"/>
    </location>
</feature>
<dbReference type="Proteomes" id="UP000049855">
    <property type="component" value="Unassembled WGS sequence"/>
</dbReference>
<dbReference type="GO" id="GO:0000160">
    <property type="term" value="P:phosphorelay signal transduction system"/>
    <property type="evidence" value="ECO:0007669"/>
    <property type="project" value="InterPro"/>
</dbReference>
<dbReference type="RefSeq" id="WP_071605648.1">
    <property type="nucleotide sequence ID" value="NZ_CTRP01000010.1"/>
</dbReference>
<sequence>MVWGEKSVDTRTVTVHINRLRKKMEQSEGKQEYILTV</sequence>
<keyword evidence="1 2" id="KW-0238">DNA-binding</keyword>
<dbReference type="InterPro" id="IPR036388">
    <property type="entry name" value="WH-like_DNA-bd_sf"/>
</dbReference>
<dbReference type="Pfam" id="PF00486">
    <property type="entry name" value="Trans_reg_C"/>
    <property type="match status" value="1"/>
</dbReference>
<evidence type="ECO:0000313" key="4">
    <source>
        <dbReference type="EMBL" id="CQR72403.1"/>
    </source>
</evidence>
<evidence type="ECO:0000256" key="1">
    <source>
        <dbReference type="ARBA" id="ARBA00023125"/>
    </source>
</evidence>